<dbReference type="SUPFAM" id="SSF54060">
    <property type="entry name" value="His-Me finger endonucleases"/>
    <property type="match status" value="1"/>
</dbReference>
<sequence>MHRITLQEARSRILKKCTKCGEEKHLSKFKSDKRCRDGKQSACSECSYRLYDKPRFKSNKYREYQKKYRVKNRDKLNRQARNSYYKRNYGLTIDDFDKMYSIQNGKCYLCGIHQSKLKHTLAIDHCHKTGKI</sequence>
<dbReference type="AlphaFoldDB" id="X0RYE3"/>
<feature type="non-terminal residue" evidence="1">
    <location>
        <position position="132"/>
    </location>
</feature>
<dbReference type="Gene3D" id="3.40.1800.10">
    <property type="entry name" value="His-Me finger endonucleases"/>
    <property type="match status" value="1"/>
</dbReference>
<evidence type="ECO:0000313" key="1">
    <source>
        <dbReference type="EMBL" id="GAF68772.1"/>
    </source>
</evidence>
<accession>X0RYE3</accession>
<gene>
    <name evidence="1" type="ORF">S01H1_07400</name>
</gene>
<dbReference type="EMBL" id="BARS01003818">
    <property type="protein sequence ID" value="GAF68772.1"/>
    <property type="molecule type" value="Genomic_DNA"/>
</dbReference>
<protein>
    <submittedName>
        <fullName evidence="1">Uncharacterized protein</fullName>
    </submittedName>
</protein>
<name>X0RYE3_9ZZZZ</name>
<proteinExistence type="predicted"/>
<dbReference type="InterPro" id="IPR044925">
    <property type="entry name" value="His-Me_finger_sf"/>
</dbReference>
<dbReference type="InterPro" id="IPR038563">
    <property type="entry name" value="Endonuclease_7_sf"/>
</dbReference>
<reference evidence="1" key="1">
    <citation type="journal article" date="2014" name="Front. Microbiol.">
        <title>High frequency of phylogenetically diverse reductive dehalogenase-homologous genes in deep subseafloor sedimentary metagenomes.</title>
        <authorList>
            <person name="Kawai M."/>
            <person name="Futagami T."/>
            <person name="Toyoda A."/>
            <person name="Takaki Y."/>
            <person name="Nishi S."/>
            <person name="Hori S."/>
            <person name="Arai W."/>
            <person name="Tsubouchi T."/>
            <person name="Morono Y."/>
            <person name="Uchiyama I."/>
            <person name="Ito T."/>
            <person name="Fujiyama A."/>
            <person name="Inagaki F."/>
            <person name="Takami H."/>
        </authorList>
    </citation>
    <scope>NUCLEOTIDE SEQUENCE</scope>
    <source>
        <strain evidence="1">Expedition CK06-06</strain>
    </source>
</reference>
<organism evidence="1">
    <name type="scientific">marine sediment metagenome</name>
    <dbReference type="NCBI Taxonomy" id="412755"/>
    <lineage>
        <taxon>unclassified sequences</taxon>
        <taxon>metagenomes</taxon>
        <taxon>ecological metagenomes</taxon>
    </lineage>
</organism>
<comment type="caution">
    <text evidence="1">The sequence shown here is derived from an EMBL/GenBank/DDBJ whole genome shotgun (WGS) entry which is preliminary data.</text>
</comment>
<dbReference type="InterPro" id="IPR004211">
    <property type="entry name" value="Endonuclease_7"/>
</dbReference>
<dbReference type="Pfam" id="PF02945">
    <property type="entry name" value="Endonuclease_7"/>
    <property type="match status" value="1"/>
</dbReference>